<keyword evidence="1" id="KW-1133">Transmembrane helix</keyword>
<dbReference type="EMBL" id="AWQQ01000067">
    <property type="protein sequence ID" value="PHJ37987.1"/>
    <property type="molecule type" value="Genomic_DNA"/>
</dbReference>
<evidence type="ECO:0000256" key="1">
    <source>
        <dbReference type="SAM" id="Phobius"/>
    </source>
</evidence>
<keyword evidence="1" id="KW-0472">Membrane</keyword>
<organism evidence="2 3">
    <name type="scientific">Desulforamulus profundi</name>
    <dbReference type="NCBI Taxonomy" id="1383067"/>
    <lineage>
        <taxon>Bacteria</taxon>
        <taxon>Bacillati</taxon>
        <taxon>Bacillota</taxon>
        <taxon>Clostridia</taxon>
        <taxon>Eubacteriales</taxon>
        <taxon>Peptococcaceae</taxon>
        <taxon>Desulforamulus</taxon>
    </lineage>
</organism>
<feature type="transmembrane region" description="Helical" evidence="1">
    <location>
        <begin position="6"/>
        <end position="24"/>
    </location>
</feature>
<accession>A0A2C6M6Y1</accession>
<sequence length="57" mass="6607">MDYLLSLIPLLIGFYTLSFAAWLWKQKNRRGAAGTFLLTVVTVAVTFYAIFFRQPFE</sequence>
<proteinExistence type="predicted"/>
<comment type="caution">
    <text evidence="2">The sequence shown here is derived from an EMBL/GenBank/DDBJ whole genome shotgun (WGS) entry which is preliminary data.</text>
</comment>
<dbReference type="RefSeq" id="WP_180261071.1">
    <property type="nucleotide sequence ID" value="NZ_AWQQ01000067.1"/>
</dbReference>
<keyword evidence="1" id="KW-0812">Transmembrane</keyword>
<feature type="transmembrane region" description="Helical" evidence="1">
    <location>
        <begin position="31"/>
        <end position="51"/>
    </location>
</feature>
<dbReference type="AlphaFoldDB" id="A0A2C6M6Y1"/>
<protein>
    <submittedName>
        <fullName evidence="2">Uncharacterized protein</fullName>
    </submittedName>
</protein>
<name>A0A2C6M6Y1_9FIRM</name>
<reference evidence="2 3" key="1">
    <citation type="submission" date="2013-09" db="EMBL/GenBank/DDBJ databases">
        <title>Biodegradation of hydrocarbons in the deep terrestrial subsurface : characterization of a microbial consortium composed of two Desulfotomaculum species originating from a deep geological formation.</title>
        <authorList>
            <person name="Aullo T."/>
            <person name="Berlendis S."/>
            <person name="Lascourreges J.-F."/>
            <person name="Dessort D."/>
            <person name="Saint-Laurent S."/>
            <person name="Schraauwers B."/>
            <person name="Mas J."/>
            <person name="Magot M."/>
            <person name="Ranchou-Peyruse A."/>
        </authorList>
    </citation>
    <scope>NUCLEOTIDE SEQUENCE [LARGE SCALE GENOMIC DNA]</scope>
    <source>
        <strain evidence="2 3">Bs107</strain>
    </source>
</reference>
<evidence type="ECO:0000313" key="3">
    <source>
        <dbReference type="Proteomes" id="UP000222564"/>
    </source>
</evidence>
<keyword evidence="3" id="KW-1185">Reference proteome</keyword>
<gene>
    <name evidence="2" type="ORF">P378_12980</name>
</gene>
<dbReference type="Proteomes" id="UP000222564">
    <property type="component" value="Unassembled WGS sequence"/>
</dbReference>
<evidence type="ECO:0000313" key="2">
    <source>
        <dbReference type="EMBL" id="PHJ37987.1"/>
    </source>
</evidence>